<dbReference type="Pfam" id="PF11265">
    <property type="entry name" value="Med25_VWA"/>
    <property type="match status" value="1"/>
</dbReference>
<comment type="caution">
    <text evidence="4">The sequence shown here is derived from an EMBL/GenBank/DDBJ whole genome shotgun (WGS) entry which is preliminary data.</text>
</comment>
<organism evidence="4 5">
    <name type="scientific">Basidiobolus ranarum</name>
    <dbReference type="NCBI Taxonomy" id="34480"/>
    <lineage>
        <taxon>Eukaryota</taxon>
        <taxon>Fungi</taxon>
        <taxon>Fungi incertae sedis</taxon>
        <taxon>Zoopagomycota</taxon>
        <taxon>Entomophthoromycotina</taxon>
        <taxon>Basidiobolomycetes</taxon>
        <taxon>Basidiobolales</taxon>
        <taxon>Basidiobolaceae</taxon>
        <taxon>Basidiobolus</taxon>
    </lineage>
</organism>
<evidence type="ECO:0000313" key="5">
    <source>
        <dbReference type="Proteomes" id="UP001479436"/>
    </source>
</evidence>
<feature type="domain" description="Mediator of RNA polymerase II transcription subunit 25 von Willebrand factor type A" evidence="3">
    <location>
        <begin position="43"/>
        <end position="180"/>
    </location>
</feature>
<feature type="non-terminal residue" evidence="4">
    <location>
        <position position="181"/>
    </location>
</feature>
<evidence type="ECO:0000256" key="2">
    <source>
        <dbReference type="ARBA" id="ARBA00019694"/>
    </source>
</evidence>
<name>A0ABR2WCR3_9FUNG</name>
<dbReference type="PANTHER" id="PTHR12433:SF11">
    <property type="entry name" value="MEDIATOR OF RNA POLYMERASE II TRANSCRIPTION SUBUNIT 25"/>
    <property type="match status" value="1"/>
</dbReference>
<evidence type="ECO:0000256" key="1">
    <source>
        <dbReference type="ARBA" id="ARBA00009102"/>
    </source>
</evidence>
<proteinExistence type="inferred from homology"/>
<gene>
    <name evidence="4" type="ORF">K7432_017951</name>
</gene>
<dbReference type="Proteomes" id="UP001479436">
    <property type="component" value="Unassembled WGS sequence"/>
</dbReference>
<dbReference type="PANTHER" id="PTHR12433">
    <property type="entry name" value="MEDIATOR OF RNA POLYMERASE II TRANSCRIPTION SUBUNIT 25"/>
    <property type="match status" value="1"/>
</dbReference>
<accession>A0ABR2WCR3</accession>
<dbReference type="InterPro" id="IPR021419">
    <property type="entry name" value="Mediator_Med25_VWA"/>
</dbReference>
<reference evidence="4 5" key="1">
    <citation type="submission" date="2023-04" db="EMBL/GenBank/DDBJ databases">
        <title>Genome of Basidiobolus ranarum AG-B5.</title>
        <authorList>
            <person name="Stajich J.E."/>
            <person name="Carter-House D."/>
            <person name="Gryganskyi A."/>
        </authorList>
    </citation>
    <scope>NUCLEOTIDE SEQUENCE [LARGE SCALE GENOMIC DNA]</scope>
    <source>
        <strain evidence="4 5">AG-B5</strain>
    </source>
</reference>
<evidence type="ECO:0000313" key="4">
    <source>
        <dbReference type="EMBL" id="KAK9753545.1"/>
    </source>
</evidence>
<protein>
    <recommendedName>
        <fullName evidence="2">Mediator of RNA polymerase II transcription subunit 25</fullName>
    </recommendedName>
</protein>
<keyword evidence="5" id="KW-1185">Reference proteome</keyword>
<comment type="similarity">
    <text evidence="1">Belongs to the Mediator complex subunit 25 family.</text>
</comment>
<evidence type="ECO:0000259" key="3">
    <source>
        <dbReference type="Pfam" id="PF11265"/>
    </source>
</evidence>
<sequence>MLSSTPIVSLMSPSRLHGSLHPSSPYPNDSIITNPSSKQEVLCVFVIEGTSTIAKQFDTIYQTYIEPITRQLRTPLIVETSEKQKSKVNPVLKLGLVIYGDYEPSRVITVDGKYFTSDYQFFRNILEKIKFTQGGPLKNAVAEGLIGALEMFDMHNTTRHKESPIPVRHCILIANTPPYSN</sequence>
<dbReference type="EMBL" id="JASJQH010004735">
    <property type="protein sequence ID" value="KAK9753545.1"/>
    <property type="molecule type" value="Genomic_DNA"/>
</dbReference>